<keyword evidence="13" id="KW-1133">Transmembrane helix</keyword>
<dbReference type="PROSITE" id="PS50109">
    <property type="entry name" value="HIS_KIN"/>
    <property type="match status" value="1"/>
</dbReference>
<keyword evidence="8" id="KW-0902">Two-component regulatory system</keyword>
<keyword evidence="6" id="KW-0418">Kinase</keyword>
<evidence type="ECO:0000256" key="8">
    <source>
        <dbReference type="ARBA" id="ARBA00023012"/>
    </source>
</evidence>
<feature type="domain" description="HTH araC/xylS-type" evidence="14">
    <location>
        <begin position="1254"/>
        <end position="1353"/>
    </location>
</feature>
<dbReference type="SUPFAM" id="SSF63829">
    <property type="entry name" value="Calcium-dependent phosphotriesterase"/>
    <property type="match status" value="2"/>
</dbReference>
<evidence type="ECO:0000256" key="11">
    <source>
        <dbReference type="ARBA" id="ARBA00023163"/>
    </source>
</evidence>
<dbReference type="SMART" id="SM00448">
    <property type="entry name" value="REC"/>
    <property type="match status" value="1"/>
</dbReference>
<dbReference type="InterPro" id="IPR003594">
    <property type="entry name" value="HATPase_dom"/>
</dbReference>
<evidence type="ECO:0000256" key="10">
    <source>
        <dbReference type="ARBA" id="ARBA00023125"/>
    </source>
</evidence>
<reference evidence="17 18" key="1">
    <citation type="submission" date="2018-05" db="EMBL/GenBank/DDBJ databases">
        <title>Marinifilum breve JC075T sp. nov., a marine bacterium isolated from Yongle Blue Hole in the South China Sea.</title>
        <authorList>
            <person name="Fu T."/>
        </authorList>
    </citation>
    <scope>NUCLEOTIDE SEQUENCE [LARGE SCALE GENOMIC DNA]</scope>
    <source>
        <strain evidence="17 18">JC075</strain>
    </source>
</reference>
<keyword evidence="7" id="KW-0067">ATP-binding</keyword>
<dbReference type="InterPro" id="IPR011110">
    <property type="entry name" value="Reg_prop"/>
</dbReference>
<keyword evidence="13" id="KW-0472">Membrane</keyword>
<keyword evidence="9" id="KW-0805">Transcription regulation</keyword>
<evidence type="ECO:0000256" key="12">
    <source>
        <dbReference type="PROSITE-ProRule" id="PRU00169"/>
    </source>
</evidence>
<gene>
    <name evidence="17" type="ORF">DF185_03330</name>
</gene>
<name>A0A2V4A383_9BACT</name>
<dbReference type="Gene3D" id="1.10.287.130">
    <property type="match status" value="1"/>
</dbReference>
<dbReference type="PROSITE" id="PS50110">
    <property type="entry name" value="RESPONSE_REGULATORY"/>
    <property type="match status" value="1"/>
</dbReference>
<dbReference type="FunFam" id="1.10.287.130:FF:000034">
    <property type="entry name" value="Two-component system sensor histidine kinase/response regulator"/>
    <property type="match status" value="1"/>
</dbReference>
<dbReference type="Pfam" id="PF02518">
    <property type="entry name" value="HATPase_c"/>
    <property type="match status" value="1"/>
</dbReference>
<dbReference type="InterPro" id="IPR011123">
    <property type="entry name" value="Y_Y_Y"/>
</dbReference>
<dbReference type="SMART" id="SM00342">
    <property type="entry name" value="HTH_ARAC"/>
    <property type="match status" value="1"/>
</dbReference>
<dbReference type="PROSITE" id="PS01124">
    <property type="entry name" value="HTH_ARAC_FAMILY_2"/>
    <property type="match status" value="1"/>
</dbReference>
<dbReference type="FunFam" id="3.30.565.10:FF:000037">
    <property type="entry name" value="Hybrid sensor histidine kinase/response regulator"/>
    <property type="match status" value="1"/>
</dbReference>
<dbReference type="PROSITE" id="PS00041">
    <property type="entry name" value="HTH_ARAC_FAMILY_1"/>
    <property type="match status" value="1"/>
</dbReference>
<dbReference type="InterPro" id="IPR018060">
    <property type="entry name" value="HTH_AraC"/>
</dbReference>
<dbReference type="Pfam" id="PF12833">
    <property type="entry name" value="HTH_18"/>
    <property type="match status" value="1"/>
</dbReference>
<evidence type="ECO:0000256" key="9">
    <source>
        <dbReference type="ARBA" id="ARBA00023015"/>
    </source>
</evidence>
<protein>
    <recommendedName>
        <fullName evidence="2">histidine kinase</fullName>
        <ecNumber evidence="2">2.7.13.3</ecNumber>
    </recommendedName>
</protein>
<dbReference type="InterPro" id="IPR009057">
    <property type="entry name" value="Homeodomain-like_sf"/>
</dbReference>
<dbReference type="SUPFAM" id="SSF55874">
    <property type="entry name" value="ATPase domain of HSP90 chaperone/DNA topoisomerase II/histidine kinase"/>
    <property type="match status" value="1"/>
</dbReference>
<dbReference type="Pfam" id="PF00512">
    <property type="entry name" value="HisKA"/>
    <property type="match status" value="1"/>
</dbReference>
<organism evidence="17 18">
    <name type="scientific">Marinifilum breve</name>
    <dbReference type="NCBI Taxonomy" id="2184082"/>
    <lineage>
        <taxon>Bacteria</taxon>
        <taxon>Pseudomonadati</taxon>
        <taxon>Bacteroidota</taxon>
        <taxon>Bacteroidia</taxon>
        <taxon>Marinilabiliales</taxon>
        <taxon>Marinifilaceae</taxon>
    </lineage>
</organism>
<evidence type="ECO:0000256" key="1">
    <source>
        <dbReference type="ARBA" id="ARBA00000085"/>
    </source>
</evidence>
<dbReference type="SMART" id="SM00388">
    <property type="entry name" value="HisKA"/>
    <property type="match status" value="1"/>
</dbReference>
<feature type="modified residue" description="4-aspartylphosphate" evidence="12">
    <location>
        <position position="1155"/>
    </location>
</feature>
<dbReference type="SUPFAM" id="SSF52172">
    <property type="entry name" value="CheY-like"/>
    <property type="match status" value="1"/>
</dbReference>
<dbReference type="EC" id="2.7.13.3" evidence="2"/>
<keyword evidence="10" id="KW-0238">DNA-binding</keyword>
<dbReference type="InterPro" id="IPR015943">
    <property type="entry name" value="WD40/YVTN_repeat-like_dom_sf"/>
</dbReference>
<evidence type="ECO:0000256" key="7">
    <source>
        <dbReference type="ARBA" id="ARBA00022840"/>
    </source>
</evidence>
<dbReference type="GO" id="GO:0003700">
    <property type="term" value="F:DNA-binding transcription factor activity"/>
    <property type="evidence" value="ECO:0007669"/>
    <property type="project" value="InterPro"/>
</dbReference>
<dbReference type="SUPFAM" id="SSF46689">
    <property type="entry name" value="Homeodomain-like"/>
    <property type="match status" value="1"/>
</dbReference>
<sequence length="1357" mass="154996">MRAFLFLLLLLIAEQLRCENEVVRYLTVEDGLTQNEITGIVHDSKGFMWFATRGGLNRYDGYEIVQFKPRVGDPNSISNPSIECLYEDSKGRFWIGTKSGGVDMYDPSSGKFRHFRNDSLSKPQIGDNRIVSIFEQSNGNIWFGGWTGGISIWNPQTDSIQYHFENHKISAIKSDGRGNIWIGTNRGVYQYKIEEKKFEKLKMGAYNRSDINDLLIDARRNVLWITAWDKGLIRHDLDSGKTKGYLPGGDSELKKRFNRNSYSILLDSKGMVYMGTWGGGLFRFDPDSEQFSKQVLKPQMLGELNTDYDIVLKIIEDKTGTIWVGTDGGGVCRLSEQPPFQGISVYNERRTGIENYHMLSLLEDKSGKLWLGTKGGGLYLSNDRNSFVEIKPNDPKNVGPDYKVIKCMWEAADGKMWVGSNFGLHEIISRNGNYYLSNYTETANLQIRKILSIHEKDGLLMLGTQQQGLWVGEKLNTKEENWKQYSTGVNSILRNERISFIRTDSKKRTWIGTYKGVYFFDEKPGNFSELKLAENNQLSSDIILCWCQLDETTYLLGTPSGLNLLSEGNTGEFQVEHFYQKEGLPDDYIHAIVSDENRHLWISTNSGISRFNPDSKSFSNYDVSDGLQGRSFSEDCAFKNSNGEIFFGGASGINYFHPENIKDNTVLPNPAIIGLEMHNKRVMAGEELHGRNILEKNISYTEELELTHREGEFSLTFAALAYDAPERNKYAYRLLNYDTRWNYSGSNRTVTYNQLRAGKYVFEVKASNNHNVWNEKPVRLHIKVIPAPWKSWWAIVIYILIALGLVALIRWVAVRQSRMAHRLEMESMKLDQVNELNEMKLRFFTNISHEFRTPLTLILAPVQELLKGEDLPSLGRKKLKVIEQNSKKLLGLVGQLLDFRKAETGKMKILVRKLDLIKFLNQEIKAFRSLAESKNVELSFEHEVSQLTLWFDPEKIGIVLNNLLSNAFKYVSEEGHIAVKVKREEEKVSIQVCDNGQGIPESDLKRIFDRFYQVESNLNRSRGGSGIGLALSKRIVELHQGVLAVRSTRNVETVFTIELLLGKEQYEENQLEVISEAQEPMGEFVQPAVDVPAPKRQVKKEKGERDVILIVEDQEDINNYIADMLGEDYDVIQKFDGIEGYANAMQSIPDIIISDVMMPGMDGFELCEKIKKEERTAHIPIILLTAKTADQFKIKGLTTGADAYLTKPFNPEELKTRVYSLLKNRKMLKESFSKKVKLEPTDIEISSYEEDFLNKAVQIVEKQMHEADFNTEVLASSLNMSSSTLYRKLKQLTGMSTSIFIRTIRLKRAAQLLADPQKTIAEISVQVGISDLKYFRKCFRELFGSSPSDYRQNIEKQ</sequence>
<comment type="catalytic activity">
    <reaction evidence="1">
        <text>ATP + protein L-histidine = ADP + protein N-phospho-L-histidine.</text>
        <dbReference type="EC" id="2.7.13.3"/>
    </reaction>
</comment>
<keyword evidence="3 12" id="KW-0597">Phosphoprotein</keyword>
<evidence type="ECO:0000313" key="17">
    <source>
        <dbReference type="EMBL" id="PXY03131.1"/>
    </source>
</evidence>
<evidence type="ECO:0000256" key="2">
    <source>
        <dbReference type="ARBA" id="ARBA00012438"/>
    </source>
</evidence>
<dbReference type="GO" id="GO:0005524">
    <property type="term" value="F:ATP binding"/>
    <property type="evidence" value="ECO:0007669"/>
    <property type="project" value="UniProtKB-KW"/>
</dbReference>
<dbReference type="Gene3D" id="3.40.50.2300">
    <property type="match status" value="1"/>
</dbReference>
<dbReference type="Pfam" id="PF00072">
    <property type="entry name" value="Response_reg"/>
    <property type="match status" value="1"/>
</dbReference>
<dbReference type="InterPro" id="IPR005467">
    <property type="entry name" value="His_kinase_dom"/>
</dbReference>
<dbReference type="InterPro" id="IPR018062">
    <property type="entry name" value="HTH_AraC-typ_CS"/>
</dbReference>
<dbReference type="InterPro" id="IPR036097">
    <property type="entry name" value="HisK_dim/P_sf"/>
</dbReference>
<dbReference type="PRINTS" id="PR00344">
    <property type="entry name" value="BCTRLSENSOR"/>
</dbReference>
<evidence type="ECO:0000256" key="3">
    <source>
        <dbReference type="ARBA" id="ARBA00022553"/>
    </source>
</evidence>
<dbReference type="PANTHER" id="PTHR43547">
    <property type="entry name" value="TWO-COMPONENT HISTIDINE KINASE"/>
    <property type="match status" value="1"/>
</dbReference>
<dbReference type="InterPro" id="IPR004358">
    <property type="entry name" value="Sig_transdc_His_kin-like_C"/>
</dbReference>
<dbReference type="SMART" id="SM00387">
    <property type="entry name" value="HATPase_c"/>
    <property type="match status" value="1"/>
</dbReference>
<dbReference type="InterPro" id="IPR001789">
    <property type="entry name" value="Sig_transdc_resp-reg_receiver"/>
</dbReference>
<comment type="caution">
    <text evidence="17">The sequence shown here is derived from an EMBL/GenBank/DDBJ whole genome shotgun (WGS) entry which is preliminary data.</text>
</comment>
<evidence type="ECO:0000313" key="18">
    <source>
        <dbReference type="Proteomes" id="UP000248079"/>
    </source>
</evidence>
<dbReference type="Gene3D" id="1.10.10.60">
    <property type="entry name" value="Homeodomain-like"/>
    <property type="match status" value="1"/>
</dbReference>
<feature type="transmembrane region" description="Helical" evidence="13">
    <location>
        <begin position="792"/>
        <end position="813"/>
    </location>
</feature>
<dbReference type="EMBL" id="QFLI01000001">
    <property type="protein sequence ID" value="PXY03131.1"/>
    <property type="molecule type" value="Genomic_DNA"/>
</dbReference>
<dbReference type="Gene3D" id="2.60.40.10">
    <property type="entry name" value="Immunoglobulins"/>
    <property type="match status" value="1"/>
</dbReference>
<accession>A0A2V4A383</accession>
<dbReference type="GO" id="GO:0043565">
    <property type="term" value="F:sequence-specific DNA binding"/>
    <property type="evidence" value="ECO:0007669"/>
    <property type="project" value="InterPro"/>
</dbReference>
<keyword evidence="4" id="KW-0808">Transferase</keyword>
<feature type="domain" description="Response regulatory" evidence="16">
    <location>
        <begin position="1107"/>
        <end position="1222"/>
    </location>
</feature>
<keyword evidence="13" id="KW-0812">Transmembrane</keyword>
<dbReference type="GO" id="GO:0000155">
    <property type="term" value="F:phosphorelay sensor kinase activity"/>
    <property type="evidence" value="ECO:0007669"/>
    <property type="project" value="InterPro"/>
</dbReference>
<evidence type="ECO:0000256" key="6">
    <source>
        <dbReference type="ARBA" id="ARBA00022777"/>
    </source>
</evidence>
<evidence type="ECO:0000256" key="5">
    <source>
        <dbReference type="ARBA" id="ARBA00022741"/>
    </source>
</evidence>
<evidence type="ECO:0000259" key="15">
    <source>
        <dbReference type="PROSITE" id="PS50109"/>
    </source>
</evidence>
<keyword evidence="11" id="KW-0804">Transcription</keyword>
<dbReference type="Pfam" id="PF07494">
    <property type="entry name" value="Reg_prop"/>
    <property type="match status" value="4"/>
</dbReference>
<dbReference type="OrthoDB" id="717811at2"/>
<dbReference type="CDD" id="cd00075">
    <property type="entry name" value="HATPase"/>
    <property type="match status" value="1"/>
</dbReference>
<evidence type="ECO:0000259" key="14">
    <source>
        <dbReference type="PROSITE" id="PS01124"/>
    </source>
</evidence>
<keyword evidence="18" id="KW-1185">Reference proteome</keyword>
<evidence type="ECO:0000256" key="4">
    <source>
        <dbReference type="ARBA" id="ARBA00022679"/>
    </source>
</evidence>
<dbReference type="CDD" id="cd17574">
    <property type="entry name" value="REC_OmpR"/>
    <property type="match status" value="1"/>
</dbReference>
<dbReference type="CDD" id="cd00082">
    <property type="entry name" value="HisKA"/>
    <property type="match status" value="1"/>
</dbReference>
<dbReference type="Proteomes" id="UP000248079">
    <property type="component" value="Unassembled WGS sequence"/>
</dbReference>
<dbReference type="PANTHER" id="PTHR43547:SF2">
    <property type="entry name" value="HYBRID SIGNAL TRANSDUCTION HISTIDINE KINASE C"/>
    <property type="match status" value="1"/>
</dbReference>
<dbReference type="RefSeq" id="WP_110359286.1">
    <property type="nucleotide sequence ID" value="NZ_QFLI01000001.1"/>
</dbReference>
<proteinExistence type="predicted"/>
<dbReference type="Gene3D" id="3.30.565.10">
    <property type="entry name" value="Histidine kinase-like ATPase, C-terminal domain"/>
    <property type="match status" value="1"/>
</dbReference>
<feature type="domain" description="Histidine kinase" evidence="15">
    <location>
        <begin position="846"/>
        <end position="1063"/>
    </location>
</feature>
<dbReference type="Gene3D" id="2.130.10.10">
    <property type="entry name" value="YVTN repeat-like/Quinoprotein amine dehydrogenase"/>
    <property type="match status" value="2"/>
</dbReference>
<dbReference type="InterPro" id="IPR013783">
    <property type="entry name" value="Ig-like_fold"/>
</dbReference>
<dbReference type="InterPro" id="IPR036890">
    <property type="entry name" value="HATPase_C_sf"/>
</dbReference>
<dbReference type="FunFam" id="2.60.40.10:FF:000791">
    <property type="entry name" value="Two-component system sensor histidine kinase/response regulator"/>
    <property type="match status" value="1"/>
</dbReference>
<dbReference type="InterPro" id="IPR003661">
    <property type="entry name" value="HisK_dim/P_dom"/>
</dbReference>
<dbReference type="InterPro" id="IPR011006">
    <property type="entry name" value="CheY-like_superfamily"/>
</dbReference>
<evidence type="ECO:0000259" key="16">
    <source>
        <dbReference type="PROSITE" id="PS50110"/>
    </source>
</evidence>
<evidence type="ECO:0000256" key="13">
    <source>
        <dbReference type="SAM" id="Phobius"/>
    </source>
</evidence>
<keyword evidence="5" id="KW-0547">Nucleotide-binding</keyword>
<dbReference type="SUPFAM" id="SSF47384">
    <property type="entry name" value="Homodimeric domain of signal transducing histidine kinase"/>
    <property type="match status" value="1"/>
</dbReference>
<dbReference type="Pfam" id="PF07495">
    <property type="entry name" value="Y_Y_Y"/>
    <property type="match status" value="1"/>
</dbReference>